<proteinExistence type="predicted"/>
<dbReference type="Proteomes" id="UP000002837">
    <property type="component" value="Unassembled WGS sequence"/>
</dbReference>
<name>A0ABN0HWC7_LEPBO</name>
<evidence type="ECO:0000313" key="1">
    <source>
        <dbReference type="EMBL" id="EKP13047.1"/>
    </source>
</evidence>
<organism evidence="1 2">
    <name type="scientific">Leptospira borgpetersenii str. 200801926</name>
    <dbReference type="NCBI Taxonomy" id="1193009"/>
    <lineage>
        <taxon>Bacteria</taxon>
        <taxon>Pseudomonadati</taxon>
        <taxon>Spirochaetota</taxon>
        <taxon>Spirochaetia</taxon>
        <taxon>Leptospirales</taxon>
        <taxon>Leptospiraceae</taxon>
        <taxon>Leptospira</taxon>
    </lineage>
</organism>
<keyword evidence="2" id="KW-1185">Reference proteome</keyword>
<gene>
    <name evidence="1" type="ORF">LEP1GSC128_3163</name>
</gene>
<comment type="caution">
    <text evidence="1">The sequence shown here is derived from an EMBL/GenBank/DDBJ whole genome shotgun (WGS) entry which is preliminary data.</text>
</comment>
<reference evidence="1" key="1">
    <citation type="submission" date="2012-09" db="EMBL/GenBank/DDBJ databases">
        <authorList>
            <person name="Harkins D.M."/>
            <person name="Durkin A.S."/>
            <person name="Brinkac L.M."/>
            <person name="Selengut J.D."/>
            <person name="Sanka R."/>
            <person name="DePew J."/>
            <person name="Purushe J."/>
            <person name="Picardeau M."/>
            <person name="Werts C."/>
            <person name="Goarant C."/>
            <person name="Vinetz J.M."/>
            <person name="Sutton G.G."/>
            <person name="Nelson W.C."/>
            <person name="Fouts D.E."/>
        </authorList>
    </citation>
    <scope>NUCLEOTIDE SEQUENCE [LARGE SCALE GENOMIC DNA]</scope>
    <source>
        <strain evidence="1">200801926</strain>
    </source>
</reference>
<sequence>MDLYFEIINLTGNRIAVSNTLYNTLAPYLPGQNPATGYINQNGLNVGKTKIPMFNFGIEMRF</sequence>
<accession>A0ABN0HWC7</accession>
<dbReference type="EMBL" id="AKWJ02000028">
    <property type="protein sequence ID" value="EKP13047.1"/>
    <property type="molecule type" value="Genomic_DNA"/>
</dbReference>
<evidence type="ECO:0000313" key="2">
    <source>
        <dbReference type="Proteomes" id="UP000002837"/>
    </source>
</evidence>
<evidence type="ECO:0008006" key="3">
    <source>
        <dbReference type="Google" id="ProtNLM"/>
    </source>
</evidence>
<protein>
    <recommendedName>
        <fullName evidence="3">TonB-dependent receptor domain protein</fullName>
    </recommendedName>
</protein>